<name>I1QJ11_ORYGL</name>
<protein>
    <submittedName>
        <fullName evidence="1">Uncharacterized protein</fullName>
    </submittedName>
</protein>
<dbReference type="Gramene" id="ORGLA08G0141200.1">
    <property type="protein sequence ID" value="ORGLA08G0141200.1"/>
    <property type="gene ID" value="ORGLA08G0141200"/>
</dbReference>
<proteinExistence type="predicted"/>
<dbReference type="AlphaFoldDB" id="I1QJ11"/>
<organism evidence="1 2">
    <name type="scientific">Oryza glaberrima</name>
    <name type="common">African rice</name>
    <dbReference type="NCBI Taxonomy" id="4538"/>
    <lineage>
        <taxon>Eukaryota</taxon>
        <taxon>Viridiplantae</taxon>
        <taxon>Streptophyta</taxon>
        <taxon>Embryophyta</taxon>
        <taxon>Tracheophyta</taxon>
        <taxon>Spermatophyta</taxon>
        <taxon>Magnoliopsida</taxon>
        <taxon>Liliopsida</taxon>
        <taxon>Poales</taxon>
        <taxon>Poaceae</taxon>
        <taxon>BOP clade</taxon>
        <taxon>Oryzoideae</taxon>
        <taxon>Oryzeae</taxon>
        <taxon>Oryzinae</taxon>
        <taxon>Oryza</taxon>
    </lineage>
</organism>
<accession>I1QJ11</accession>
<keyword evidence="2" id="KW-1185">Reference proteome</keyword>
<evidence type="ECO:0000313" key="1">
    <source>
        <dbReference type="EnsemblPlants" id="ORGLA08G0141200.1"/>
    </source>
</evidence>
<reference evidence="1 2" key="2">
    <citation type="submission" date="2018-04" db="EMBL/GenBank/DDBJ databases">
        <title>OglaRS2 (Oryza glaberrima Reference Sequence Version 2).</title>
        <authorList>
            <person name="Zhang J."/>
            <person name="Kudrna D."/>
            <person name="Lee S."/>
            <person name="Talag J."/>
            <person name="Rajasekar S."/>
            <person name="Wing R.A."/>
        </authorList>
    </citation>
    <scope>NUCLEOTIDE SEQUENCE [LARGE SCALE GENOMIC DNA]</scope>
    <source>
        <strain evidence="1 2">cv. IRGC 96717</strain>
    </source>
</reference>
<reference evidence="1" key="1">
    <citation type="submission" date="2015-06" db="UniProtKB">
        <authorList>
            <consortium name="EnsemblPlants"/>
        </authorList>
    </citation>
    <scope>IDENTIFICATION</scope>
</reference>
<evidence type="ECO:0000313" key="2">
    <source>
        <dbReference type="Proteomes" id="UP000007306"/>
    </source>
</evidence>
<dbReference type="HOGENOM" id="CLU_2871342_0_0_1"/>
<sequence length="64" mass="6867">MLLLLQRGGDKARQRGTSSLSCTAGLGVSPIRAMSSLTEDKEEEGGDGFGDSYFGMSYYTWALP</sequence>
<dbReference type="EnsemblPlants" id="ORGLA08G0141200.1">
    <property type="protein sequence ID" value="ORGLA08G0141200.1"/>
    <property type="gene ID" value="ORGLA08G0141200"/>
</dbReference>
<dbReference type="Proteomes" id="UP000007306">
    <property type="component" value="Chromosome 8"/>
</dbReference>